<evidence type="ECO:0000259" key="1">
    <source>
        <dbReference type="Pfam" id="PF03709"/>
    </source>
</evidence>
<dbReference type="InterPro" id="IPR005308">
    <property type="entry name" value="OKR_de-COase_N"/>
</dbReference>
<dbReference type="Gene3D" id="3.40.50.220">
    <property type="match status" value="1"/>
</dbReference>
<sequence>MKRLIIGVSNYMPEDFSLLAESLDEQFNRHLQPLEQVELTDVGAAIITSADIKAGLHKMISETGYGIPVFLVTDENPVSA</sequence>
<organism evidence="2 3">
    <name type="scientific">Vibrio parahaemolyticus</name>
    <dbReference type="NCBI Taxonomy" id="670"/>
    <lineage>
        <taxon>Bacteria</taxon>
        <taxon>Pseudomonadati</taxon>
        <taxon>Pseudomonadota</taxon>
        <taxon>Gammaproteobacteria</taxon>
        <taxon>Vibrionales</taxon>
        <taxon>Vibrionaceae</taxon>
        <taxon>Vibrio</taxon>
    </lineage>
</organism>
<comment type="caution">
    <text evidence="2">The sequence shown here is derived from an EMBL/GenBank/DDBJ whole genome shotgun (WGS) entry which is preliminary data.</text>
</comment>
<proteinExistence type="predicted"/>
<reference evidence="2 3" key="1">
    <citation type="journal article" date="2017" name="Appl. Environ. Microbiol.">
        <title>Parallel evolution of two clades of a major Atlantic endemic Vibrio parahaemolyticus pathogen lineage by independent acquisition of related pathogenicity islands.</title>
        <authorList>
            <person name="Xu F."/>
            <person name="Gonzalez-Escalona N."/>
            <person name="Drees K.P."/>
            <person name="Sebra R.P."/>
            <person name="Cooper V.S."/>
            <person name="Jones S.H."/>
            <person name="Whistler C.A."/>
        </authorList>
    </citation>
    <scope>NUCLEOTIDE SEQUENCE [LARGE SCALE GENOMIC DNA]</scope>
    <source>
        <strain evidence="2 3">MAVP-3</strain>
    </source>
</reference>
<protein>
    <recommendedName>
        <fullName evidence="1">Orn/Lys/Arg decarboxylase N-terminal domain-containing protein</fullName>
    </recommendedName>
</protein>
<dbReference type="Pfam" id="PF03709">
    <property type="entry name" value="OKR_DC_1_N"/>
    <property type="match status" value="1"/>
</dbReference>
<dbReference type="InterPro" id="IPR027464">
    <property type="entry name" value="Ornithine_deCO2ase_N"/>
</dbReference>
<dbReference type="EMBL" id="NIXT01000570">
    <property type="protein sequence ID" value="OXE32688.1"/>
    <property type="molecule type" value="Genomic_DNA"/>
</dbReference>
<accession>A0A227JCT6</accession>
<feature type="non-terminal residue" evidence="2">
    <location>
        <position position="80"/>
    </location>
</feature>
<evidence type="ECO:0000313" key="3">
    <source>
        <dbReference type="Proteomes" id="UP000214596"/>
    </source>
</evidence>
<dbReference type="InterPro" id="IPR011006">
    <property type="entry name" value="CheY-like_superfamily"/>
</dbReference>
<dbReference type="SUPFAM" id="SSF52172">
    <property type="entry name" value="CheY-like"/>
    <property type="match status" value="1"/>
</dbReference>
<feature type="domain" description="Orn/Lys/Arg decarboxylase N-terminal" evidence="1">
    <location>
        <begin position="16"/>
        <end position="76"/>
    </location>
</feature>
<evidence type="ECO:0000313" key="2">
    <source>
        <dbReference type="EMBL" id="OXE32688.1"/>
    </source>
</evidence>
<name>A0A227JCT6_VIBPH</name>
<dbReference type="AlphaFoldDB" id="A0A227JCT6"/>
<gene>
    <name evidence="2" type="ORF">CA163_11415</name>
</gene>
<dbReference type="Proteomes" id="UP000214596">
    <property type="component" value="Unassembled WGS sequence"/>
</dbReference>
<dbReference type="GO" id="GO:0016831">
    <property type="term" value="F:carboxy-lyase activity"/>
    <property type="evidence" value="ECO:0007669"/>
    <property type="project" value="InterPro"/>
</dbReference>